<dbReference type="PANTHER" id="PTHR23028">
    <property type="entry name" value="ACETYLTRANSFERASE"/>
    <property type="match status" value="1"/>
</dbReference>
<feature type="transmembrane region" description="Helical" evidence="2">
    <location>
        <begin position="212"/>
        <end position="231"/>
    </location>
</feature>
<dbReference type="EMBL" id="VRMN01000013">
    <property type="protein sequence ID" value="KAA8491526.1"/>
    <property type="molecule type" value="Genomic_DNA"/>
</dbReference>
<keyword evidence="2" id="KW-0472">Membrane</keyword>
<feature type="transmembrane region" description="Helical" evidence="2">
    <location>
        <begin position="238"/>
        <end position="261"/>
    </location>
</feature>
<protein>
    <submittedName>
        <fullName evidence="5">Putative peptidoglycan O-acetyltransferase YrhL</fullName>
    </submittedName>
</protein>
<organism evidence="5 6">
    <name type="scientific">Porphyridium purpureum</name>
    <name type="common">Red alga</name>
    <name type="synonym">Porphyridium cruentum</name>
    <dbReference type="NCBI Taxonomy" id="35688"/>
    <lineage>
        <taxon>Eukaryota</taxon>
        <taxon>Rhodophyta</taxon>
        <taxon>Bangiophyceae</taxon>
        <taxon>Porphyridiales</taxon>
        <taxon>Porphyridiaceae</taxon>
        <taxon>Porphyridium</taxon>
    </lineage>
</organism>
<keyword evidence="2" id="KW-0812">Transmembrane</keyword>
<dbReference type="AlphaFoldDB" id="A0A5J4YJE2"/>
<dbReference type="GO" id="GO:0000271">
    <property type="term" value="P:polysaccharide biosynthetic process"/>
    <property type="evidence" value="ECO:0007669"/>
    <property type="project" value="TreeGrafter"/>
</dbReference>
<name>A0A5J4YJE2_PORPP</name>
<feature type="transmembrane region" description="Helical" evidence="2">
    <location>
        <begin position="402"/>
        <end position="422"/>
    </location>
</feature>
<feature type="transmembrane region" description="Helical" evidence="2">
    <location>
        <begin position="360"/>
        <end position="382"/>
    </location>
</feature>
<accession>A0A5J4YJE2</accession>
<evidence type="ECO:0000256" key="2">
    <source>
        <dbReference type="SAM" id="Phobius"/>
    </source>
</evidence>
<dbReference type="Pfam" id="PF01757">
    <property type="entry name" value="Acyl_transf_3"/>
    <property type="match status" value="1"/>
</dbReference>
<feature type="transmembrane region" description="Helical" evidence="2">
    <location>
        <begin position="336"/>
        <end position="353"/>
    </location>
</feature>
<dbReference type="GO" id="GO:0016020">
    <property type="term" value="C:membrane"/>
    <property type="evidence" value="ECO:0007669"/>
    <property type="project" value="TreeGrafter"/>
</dbReference>
<dbReference type="InterPro" id="IPR002656">
    <property type="entry name" value="Acyl_transf_3_dom"/>
</dbReference>
<dbReference type="OrthoDB" id="207378at2759"/>
<evidence type="ECO:0000259" key="3">
    <source>
        <dbReference type="Pfam" id="PF01757"/>
    </source>
</evidence>
<sequence length="766" mass="86060">MGLEDPEVAAPAAQELSNGHTPRTRDAVLKESEAAAAAHAHTYLTHLDGLRAVALGGVLLFHAGFPHAAGGFVGVDIFFVLSGFLISGNLLQQFNANKFSWRDFYFRRFWRLYPSLLCTCIWSLALGAALFSGPRLAKLGLSVLSSLGWMSNVLFYSEAGYWDAASKSKPLLHTWSLSIEDQFYLLWPGTLLALVSLLSYKAAQDKEKQDSRLLGVFCASCFVWFAVAYGMNERDPSMAFFLMPARVYQFCMGTVLCFLYSSTKNLEGAMVDLLSFLCSAIVFVSIFTLERAPRDHFIGFFTMPCLLASMTLMMFPRSYVCTKWLSHPSLRWVGKVSYSVYLVHWPLITYLDFLESTSKLFAALAPFRVPLVLFLAFALGFAQYSFVESRFRLRDSASGSQWAGMLAAVLVAVGGSLSAFYLNAEIDGRIGSTTNISTAVDFLSNNLTIADARQLTLEQWNQILKQKGEPWELSRPLVPDAMEGLRHLNRYRLGFREIKNPKKGWGLEFCYNHSTPFLKESDRPICDIGEEAWPMVIVFGDSMWNPHYPSLSELAIEHKVRFRMLDQAGCVESFLDLIDHSTSRTYSPRCAEVRSELKHHIDTAPAGTWVLIHYYSAYSCQLGSTASCVFQNGNRVRGYFPEMEYIKKVGKRVAVVGDAMIKGKKCPSDIKNWEDCYGPNVAAGSMEAFAKFVVEDKLAEEYVDILDCFRVADKRDGEEEDIYALKIYGGTIDLMNDDHHLSYYGGMMAYPCLTRSLARMFPGRKR</sequence>
<feature type="domain" description="Acyltransferase 3" evidence="3">
    <location>
        <begin position="47"/>
        <end position="381"/>
    </location>
</feature>
<evidence type="ECO:0000256" key="1">
    <source>
        <dbReference type="SAM" id="MobiDB-lite"/>
    </source>
</evidence>
<feature type="domain" description="SGNH" evidence="4">
    <location>
        <begin position="510"/>
        <end position="745"/>
    </location>
</feature>
<gene>
    <name evidence="5" type="ORF">FVE85_2541</name>
</gene>
<comment type="caution">
    <text evidence="5">The sequence shown here is derived from an EMBL/GenBank/DDBJ whole genome shotgun (WGS) entry which is preliminary data.</text>
</comment>
<dbReference type="InterPro" id="IPR043968">
    <property type="entry name" value="SGNH"/>
</dbReference>
<dbReference type="GO" id="GO:0016747">
    <property type="term" value="F:acyltransferase activity, transferring groups other than amino-acyl groups"/>
    <property type="evidence" value="ECO:0007669"/>
    <property type="project" value="InterPro"/>
</dbReference>
<dbReference type="PANTHER" id="PTHR23028:SF53">
    <property type="entry name" value="ACYL_TRANSF_3 DOMAIN-CONTAINING PROTEIN"/>
    <property type="match status" value="1"/>
</dbReference>
<feature type="transmembrane region" description="Helical" evidence="2">
    <location>
        <begin position="273"/>
        <end position="290"/>
    </location>
</feature>
<evidence type="ECO:0000313" key="5">
    <source>
        <dbReference type="EMBL" id="KAA8491526.1"/>
    </source>
</evidence>
<reference evidence="6" key="1">
    <citation type="journal article" date="2019" name="Nat. Commun.">
        <title>Expansion of phycobilisome linker gene families in mesophilic red algae.</title>
        <authorList>
            <person name="Lee J."/>
            <person name="Kim D."/>
            <person name="Bhattacharya D."/>
            <person name="Yoon H.S."/>
        </authorList>
    </citation>
    <scope>NUCLEOTIDE SEQUENCE [LARGE SCALE GENOMIC DNA]</scope>
    <source>
        <strain evidence="6">CCMP 1328</strain>
    </source>
</reference>
<feature type="transmembrane region" description="Helical" evidence="2">
    <location>
        <begin position="297"/>
        <end position="316"/>
    </location>
</feature>
<feature type="transmembrane region" description="Helical" evidence="2">
    <location>
        <begin position="183"/>
        <end position="200"/>
    </location>
</feature>
<feature type="transmembrane region" description="Helical" evidence="2">
    <location>
        <begin position="68"/>
        <end position="91"/>
    </location>
</feature>
<keyword evidence="6" id="KW-1185">Reference proteome</keyword>
<dbReference type="InterPro" id="IPR050879">
    <property type="entry name" value="Acyltransferase_3"/>
</dbReference>
<dbReference type="Proteomes" id="UP000324585">
    <property type="component" value="Unassembled WGS sequence"/>
</dbReference>
<dbReference type="Pfam" id="PF19040">
    <property type="entry name" value="SGNH"/>
    <property type="match status" value="1"/>
</dbReference>
<feature type="region of interest" description="Disordered" evidence="1">
    <location>
        <begin position="1"/>
        <end position="23"/>
    </location>
</feature>
<evidence type="ECO:0000259" key="4">
    <source>
        <dbReference type="Pfam" id="PF19040"/>
    </source>
</evidence>
<feature type="transmembrane region" description="Helical" evidence="2">
    <location>
        <begin position="112"/>
        <end position="133"/>
    </location>
</feature>
<keyword evidence="2" id="KW-1133">Transmembrane helix</keyword>
<evidence type="ECO:0000313" key="6">
    <source>
        <dbReference type="Proteomes" id="UP000324585"/>
    </source>
</evidence>
<proteinExistence type="predicted"/>
<keyword evidence="5" id="KW-0808">Transferase</keyword>